<dbReference type="Pfam" id="PF01822">
    <property type="entry name" value="WSC"/>
    <property type="match status" value="1"/>
</dbReference>
<dbReference type="EMBL" id="LSYV01000111">
    <property type="protein sequence ID" value="KXZ42911.1"/>
    <property type="molecule type" value="Genomic_DNA"/>
</dbReference>
<dbReference type="OrthoDB" id="537063at2759"/>
<evidence type="ECO:0000259" key="1">
    <source>
        <dbReference type="PROSITE" id="PS51212"/>
    </source>
</evidence>
<sequence>MLYVRGPCERYAELCGPSALSRCSSTGVSTYACACAAGSYYDQAAKKCTACSQPPVASFTTRFESCPLETAVAEGCFVDASDRAARLVPLWLLPSGDASRTGPTDASAAAISNLTSGYCAVLAANAGQTLFSTQAGSRCYGGANLTLAKSLGPAPSDCTSPCSGNATDKCGGELRNSLFSLALKAVCTTDVDAAGAEVGSEAVSSLAECRRRCAANSACAFVVYTGTTCSYRSSFLTGHSGVNGPASGSTLCPLRPTEDAYLCVRE</sequence>
<reference evidence="3" key="1">
    <citation type="journal article" date="2016" name="Nat. Commun.">
        <title>The Gonium pectorale genome demonstrates co-option of cell cycle regulation during the evolution of multicellularity.</title>
        <authorList>
            <person name="Hanschen E.R."/>
            <person name="Marriage T.N."/>
            <person name="Ferris P.J."/>
            <person name="Hamaji T."/>
            <person name="Toyoda A."/>
            <person name="Fujiyama A."/>
            <person name="Neme R."/>
            <person name="Noguchi H."/>
            <person name="Minakuchi Y."/>
            <person name="Suzuki M."/>
            <person name="Kawai-Toyooka H."/>
            <person name="Smith D.R."/>
            <person name="Sparks H."/>
            <person name="Anderson J."/>
            <person name="Bakaric R."/>
            <person name="Luria V."/>
            <person name="Karger A."/>
            <person name="Kirschner M.W."/>
            <person name="Durand P.M."/>
            <person name="Michod R.E."/>
            <person name="Nozaki H."/>
            <person name="Olson B.J."/>
        </authorList>
    </citation>
    <scope>NUCLEOTIDE SEQUENCE [LARGE SCALE GENOMIC DNA]</scope>
    <source>
        <strain evidence="3">NIES-2863</strain>
    </source>
</reference>
<dbReference type="PROSITE" id="PS51212">
    <property type="entry name" value="WSC"/>
    <property type="match status" value="1"/>
</dbReference>
<dbReference type="AlphaFoldDB" id="A0A150FZ76"/>
<accession>A0A150FZ76</accession>
<dbReference type="SMART" id="SM00321">
    <property type="entry name" value="WSC"/>
    <property type="match status" value="1"/>
</dbReference>
<gene>
    <name evidence="2" type="ORF">GPECTOR_111g244</name>
</gene>
<dbReference type="Proteomes" id="UP000075714">
    <property type="component" value="Unassembled WGS sequence"/>
</dbReference>
<proteinExistence type="predicted"/>
<evidence type="ECO:0000313" key="3">
    <source>
        <dbReference type="Proteomes" id="UP000075714"/>
    </source>
</evidence>
<organism evidence="2 3">
    <name type="scientific">Gonium pectorale</name>
    <name type="common">Green alga</name>
    <dbReference type="NCBI Taxonomy" id="33097"/>
    <lineage>
        <taxon>Eukaryota</taxon>
        <taxon>Viridiplantae</taxon>
        <taxon>Chlorophyta</taxon>
        <taxon>core chlorophytes</taxon>
        <taxon>Chlorophyceae</taxon>
        <taxon>CS clade</taxon>
        <taxon>Chlamydomonadales</taxon>
        <taxon>Volvocaceae</taxon>
        <taxon>Gonium</taxon>
    </lineage>
</organism>
<comment type="caution">
    <text evidence="2">The sequence shown here is derived from an EMBL/GenBank/DDBJ whole genome shotgun (WGS) entry which is preliminary data.</text>
</comment>
<name>A0A150FZ76_GONPE</name>
<evidence type="ECO:0000313" key="2">
    <source>
        <dbReference type="EMBL" id="KXZ42911.1"/>
    </source>
</evidence>
<dbReference type="PROSITE" id="PS51257">
    <property type="entry name" value="PROKAR_LIPOPROTEIN"/>
    <property type="match status" value="1"/>
</dbReference>
<dbReference type="Gene3D" id="3.50.4.10">
    <property type="entry name" value="Hepatocyte Growth Factor"/>
    <property type="match status" value="1"/>
</dbReference>
<protein>
    <recommendedName>
        <fullName evidence="1">WSC domain-containing protein</fullName>
    </recommendedName>
</protein>
<feature type="domain" description="WSC" evidence="1">
    <location>
        <begin position="70"/>
        <end position="182"/>
    </location>
</feature>
<keyword evidence="3" id="KW-1185">Reference proteome</keyword>
<dbReference type="InterPro" id="IPR002889">
    <property type="entry name" value="WSC_carb-bd"/>
</dbReference>